<gene>
    <name evidence="2" type="ORF">RSSSTS7063_01969</name>
</gene>
<dbReference type="AlphaFoldDB" id="A0A564VB24"/>
<dbReference type="InterPro" id="IPR032267">
    <property type="entry name" value="DUF4832"/>
</dbReference>
<dbReference type="RefSeq" id="WP_144092091.1">
    <property type="nucleotide sequence ID" value="NZ_CABHNW010000003.1"/>
</dbReference>
<keyword evidence="3" id="KW-1185">Reference proteome</keyword>
<dbReference type="EMBL" id="CABHNW010000003">
    <property type="protein sequence ID" value="VUX29569.1"/>
    <property type="molecule type" value="Genomic_DNA"/>
</dbReference>
<proteinExistence type="predicted"/>
<evidence type="ECO:0000313" key="3">
    <source>
        <dbReference type="Proteomes" id="UP000408482"/>
    </source>
</evidence>
<dbReference type="SUPFAM" id="SSF51445">
    <property type="entry name" value="(Trans)glycosidases"/>
    <property type="match status" value="1"/>
</dbReference>
<dbReference type="InterPro" id="IPR017853">
    <property type="entry name" value="GH"/>
</dbReference>
<protein>
    <recommendedName>
        <fullName evidence="1">DUF4832 domain-containing protein</fullName>
    </recommendedName>
</protein>
<dbReference type="Pfam" id="PF16116">
    <property type="entry name" value="DUF4832"/>
    <property type="match status" value="1"/>
</dbReference>
<accession>A0A564VB24</accession>
<dbReference type="Gene3D" id="3.20.20.80">
    <property type="entry name" value="Glycosidases"/>
    <property type="match status" value="1"/>
</dbReference>
<dbReference type="Proteomes" id="UP000408482">
    <property type="component" value="Unassembled WGS sequence"/>
</dbReference>
<organism evidence="2 3">
    <name type="scientific">Blautia luti</name>
    <dbReference type="NCBI Taxonomy" id="89014"/>
    <lineage>
        <taxon>Bacteria</taxon>
        <taxon>Bacillati</taxon>
        <taxon>Bacillota</taxon>
        <taxon>Clostridia</taxon>
        <taxon>Lachnospirales</taxon>
        <taxon>Lachnospiraceae</taxon>
        <taxon>Blautia</taxon>
    </lineage>
</organism>
<sequence>MSKAKYWKGMAAGVIILAVILAAAAGAYMFLKENVKEYEKTEEIFGNPLMGYVPCAWNDTVSDDVSMLYMDITWAELEPEEGEYDWESIEKENQLSRWRKEGKHIVLRFVCDVPGKEKHMDIPKWLYEKTDHAGTWYDVEFGKGFAPDYNNEQMIYYHDRAVKALGEHLGGDGLISYIELGSLGHWGEWHVNYSAGIQRLPKEDVREKYVAPWIEAFPDAMLLMRRPFSHASKYGMGLYNDMTGDSGETESWLKEIQNGGNFSQTDEKNAIVSMPDFWKTAPVGGEFTSSLSMENMLDTDIFQTVELIRKSHITFIGPNIADKKYQQGYEKVLKNMGYRLWVSRAVLLQRITGTKLRLVRENDGAAPFYKDWPVWIYVTDEDGNIVEKKQIDIQLSSVLPGEIIKTETRLDTKKLAGLAGEKYDLSIGIEDPMTGKASVRMAMKCSYKNGRNYLW</sequence>
<evidence type="ECO:0000259" key="1">
    <source>
        <dbReference type="Pfam" id="PF16116"/>
    </source>
</evidence>
<evidence type="ECO:0000313" key="2">
    <source>
        <dbReference type="EMBL" id="VUX29569.1"/>
    </source>
</evidence>
<name>A0A564VB24_9FIRM</name>
<reference evidence="2 3" key="1">
    <citation type="submission" date="2019-07" db="EMBL/GenBank/DDBJ databases">
        <authorList>
            <person name="Hibberd C M."/>
            <person name="Gehrig L. J."/>
            <person name="Chang H.-W."/>
            <person name="Venkatesh S."/>
        </authorList>
    </citation>
    <scope>NUCLEOTIDE SEQUENCE [LARGE SCALE GENOMIC DNA]</scope>
    <source>
        <strain evidence="2">Blautia_luti_SSTS_Bg7063</strain>
    </source>
</reference>
<feature type="domain" description="DUF4832" evidence="1">
    <location>
        <begin position="236"/>
        <end position="435"/>
    </location>
</feature>